<dbReference type="InterPro" id="IPR011646">
    <property type="entry name" value="KAP_P-loop"/>
</dbReference>
<dbReference type="EMBL" id="CP058555">
    <property type="protein sequence ID" value="QMV67132.1"/>
    <property type="molecule type" value="Genomic_DNA"/>
</dbReference>
<dbReference type="Gene3D" id="3.40.50.300">
    <property type="entry name" value="P-loop containing nucleotide triphosphate hydrolases"/>
    <property type="match status" value="1"/>
</dbReference>
<dbReference type="Pfam" id="PF07693">
    <property type="entry name" value="KAP_NTPase"/>
    <property type="match status" value="1"/>
</dbReference>
<dbReference type="PANTHER" id="PTHR22674:SF6">
    <property type="entry name" value="NTPASE KAP FAMILY P-LOOP DOMAIN-CONTAINING PROTEIN 1"/>
    <property type="match status" value="1"/>
</dbReference>
<dbReference type="InterPro" id="IPR052754">
    <property type="entry name" value="NTPase_KAP_P-loop"/>
</dbReference>
<evidence type="ECO:0000313" key="2">
    <source>
        <dbReference type="EMBL" id="QMV67132.1"/>
    </source>
</evidence>
<organism evidence="2 3">
    <name type="scientific">Sphingobacterium paramultivorum</name>
    <dbReference type="NCBI Taxonomy" id="2886510"/>
    <lineage>
        <taxon>Bacteria</taxon>
        <taxon>Pseudomonadati</taxon>
        <taxon>Bacteroidota</taxon>
        <taxon>Sphingobacteriia</taxon>
        <taxon>Sphingobacteriales</taxon>
        <taxon>Sphingobacteriaceae</taxon>
        <taxon>Sphingobacterium</taxon>
    </lineage>
</organism>
<keyword evidence="3" id="KW-1185">Reference proteome</keyword>
<feature type="domain" description="KAP NTPase" evidence="1">
    <location>
        <begin position="16"/>
        <end position="390"/>
    </location>
</feature>
<dbReference type="AlphaFoldDB" id="A0A7G5DZF7"/>
<evidence type="ECO:0000313" key="3">
    <source>
        <dbReference type="Proteomes" id="UP000515450"/>
    </source>
</evidence>
<evidence type="ECO:0000259" key="1">
    <source>
        <dbReference type="Pfam" id="PF07693"/>
    </source>
</evidence>
<proteinExistence type="predicted"/>
<dbReference type="Proteomes" id="UP000515450">
    <property type="component" value="Chromosome"/>
</dbReference>
<dbReference type="SUPFAM" id="SSF52540">
    <property type="entry name" value="P-loop containing nucleoside triphosphate hydrolases"/>
    <property type="match status" value="1"/>
</dbReference>
<dbReference type="PANTHER" id="PTHR22674">
    <property type="entry name" value="NTPASE, KAP FAMILY P-LOOP DOMAIN-CONTAINING 1"/>
    <property type="match status" value="1"/>
</dbReference>
<dbReference type="InterPro" id="IPR027417">
    <property type="entry name" value="P-loop_NTPase"/>
</dbReference>
<sequence>MWADKETPDDLLGFKVHADLIVDVIKDNDVLPVTIGVFGDWGSGKSSILKMVEKELIGNDKDGFKDGTLVLYFNGWVFEGYDDAKAALLESIIEKFNKHKTLGSKVKHETLKLLKSVKWMRLMGLGFKKIAVPAATAYLTGGISLIPYLLNEFSQIEPAELANKLRGEEAENFLSSIIKKNEDEEITMVREFRDDFKMMLDKSNIEKLVVIIDDLDRCTPDRLIENLEAIKLFLNVEKTAFVIGADPRIVRHAIELRYKTDGIENSSDVESRNERIVSDYLEKLIQVPYYLPKLTDNEVETYLSLLFCQKELGGDFKKVLEAFHSTRENNRYDVFGLGDVDSILKQEEKSKLTNSVSIIASLAPIITEGLKGNPRQIKRFLNTYSLRDRLVRVAKISDFKMDILAKLMVLEYSSQSLFRQIYEWQSSQKGEPKEVVELELFASKNNTEKIKEKYSADWSSDKVIRWLNTEPKLSGMDLRDYYWITRDQLTTSISGSSLISPHIRLLVKKLIEPVSGSALNRTVNNEIKDKLSEGDYETLISLLEKELIKSPEITEIHEAFIELMAENFPNVIDAYIRVIKKIDNDKIPFSLAQNFKLIEAKNSGVEKIYNVFSKGSSIYNNINSER</sequence>
<dbReference type="RefSeq" id="WP_182331642.1">
    <property type="nucleotide sequence ID" value="NZ_CP058555.1"/>
</dbReference>
<accession>A0A7G5DZF7</accession>
<reference evidence="2 3" key="1">
    <citation type="journal article" date="2020" name="G3 (Bethesda)">
        <title>CeMbio - The Caenorhabditis elegans Microbiome Resource.</title>
        <authorList>
            <person name="Dirksen P."/>
            <person name="Assie A."/>
            <person name="Zimmermann J."/>
            <person name="Zhang F."/>
            <person name="Tietje A.M."/>
            <person name="Marsh S.A."/>
            <person name="Felix M.A."/>
            <person name="Shapira M."/>
            <person name="Kaleta C."/>
            <person name="Schulenburg H."/>
            <person name="Samuel B."/>
        </authorList>
    </citation>
    <scope>NUCLEOTIDE SEQUENCE [LARGE SCALE GENOMIC DNA]</scope>
    <source>
        <strain evidence="2 3">BIGb0170</strain>
    </source>
</reference>
<gene>
    <name evidence="2" type="ORF">HS960_05445</name>
</gene>
<name>A0A7G5DZF7_9SPHI</name>
<protein>
    <submittedName>
        <fullName evidence="2">NTPase</fullName>
    </submittedName>
</protein>